<reference evidence="1 2" key="1">
    <citation type="submission" date="2017-07" db="EMBL/GenBank/DDBJ databases">
        <title>Draft genome sequence of Enterobacter cloacae ST128, a clinical strain coproducing KPC-2 and NDM-1 carbapenemases.</title>
        <authorList>
            <person name="Li X."/>
        </authorList>
    </citation>
    <scope>NUCLEOTIDE SEQUENCE [LARGE SCALE GENOMIC DNA]</scope>
    <source>
        <strain evidence="1 2">HBY</strain>
    </source>
</reference>
<dbReference type="AlphaFoldDB" id="A0AAP8KKK4"/>
<dbReference type="EMBL" id="NMVR01000776">
    <property type="protein sequence ID" value="PJG35942.1"/>
    <property type="molecule type" value="Genomic_DNA"/>
</dbReference>
<organism evidence="1 2">
    <name type="scientific">Enterobacter hormaechei</name>
    <dbReference type="NCBI Taxonomy" id="158836"/>
    <lineage>
        <taxon>Bacteria</taxon>
        <taxon>Pseudomonadati</taxon>
        <taxon>Pseudomonadota</taxon>
        <taxon>Gammaproteobacteria</taxon>
        <taxon>Enterobacterales</taxon>
        <taxon>Enterobacteriaceae</taxon>
        <taxon>Enterobacter</taxon>
        <taxon>Enterobacter cloacae complex</taxon>
    </lineage>
</organism>
<name>A0AAP8KKK4_9ENTR</name>
<comment type="caution">
    <text evidence="1">The sequence shown here is derived from an EMBL/GenBank/DDBJ whole genome shotgun (WGS) entry which is preliminary data.</text>
</comment>
<dbReference type="Proteomes" id="UP000231328">
    <property type="component" value="Unassembled WGS sequence"/>
</dbReference>
<sequence>MFKKYDSKNSIVLKSILSLGIIYGGTFGIYPKADASTQNSSSVQDKQLQKVEEVPNNSEKALVKKLYDRYSKDTINGKSNKSRNWVYSERPLNENQVRIHLEGTYTVADRVYT</sequence>
<protein>
    <submittedName>
        <fullName evidence="1">Toxin</fullName>
    </submittedName>
</protein>
<accession>A0AAP8KKK4</accession>
<evidence type="ECO:0000313" key="2">
    <source>
        <dbReference type="Proteomes" id="UP000231328"/>
    </source>
</evidence>
<feature type="non-terminal residue" evidence="1">
    <location>
        <position position="113"/>
    </location>
</feature>
<evidence type="ECO:0000313" key="1">
    <source>
        <dbReference type="EMBL" id="PJG35942.1"/>
    </source>
</evidence>
<proteinExistence type="predicted"/>
<gene>
    <name evidence="1" type="ORF">CGZ54_31270</name>
</gene>